<dbReference type="InterPro" id="IPR045283">
    <property type="entry name" value="AT3G44326-like"/>
</dbReference>
<dbReference type="Proteomes" id="UP000634136">
    <property type="component" value="Unassembled WGS sequence"/>
</dbReference>
<sequence>MPFPSTAGISSVDEDAGSSISTVHSDVIQAHILTRLDGPTLASTASASSHLRHLCALDNLWKNICTATWPSLDDPLVRHVISTFPNGHRSIYSDSFPSLHSLPSNNNHLDRSPPTTELISAVDMYYQDKPIFSKIQRTHTQTNWFLSSPLWVDLLDPKEFVPTPVKYVRKDEEWLKHLEDNLKLSWILIDPTRKRSANLSSRRPVSVQRHWLTRELEIVYAVVMARGEIWSEMVEGRIKVTCGGKVGGEMHVRGVRLMVEDMEGKNVSGKESLGILQRAMENGKRKKVNGEEARTRYEKFLGMKRERRDRKQRRDKALDIISVLVILVIFLFICWLMLF</sequence>
<keyword evidence="3" id="KW-1185">Reference proteome</keyword>
<dbReference type="PANTHER" id="PTHR33736:SF18">
    <property type="entry name" value="F-BOX DOMAIN-CONTAINING PROTEIN"/>
    <property type="match status" value="1"/>
</dbReference>
<protein>
    <submittedName>
        <fullName evidence="2">F-box protein</fullName>
    </submittedName>
</protein>
<dbReference type="SUPFAM" id="SSF81383">
    <property type="entry name" value="F-box domain"/>
    <property type="match status" value="1"/>
</dbReference>
<feature type="transmembrane region" description="Helical" evidence="1">
    <location>
        <begin position="317"/>
        <end position="338"/>
    </location>
</feature>
<dbReference type="Gene3D" id="1.20.1280.50">
    <property type="match status" value="1"/>
</dbReference>
<evidence type="ECO:0000313" key="3">
    <source>
        <dbReference type="Proteomes" id="UP000634136"/>
    </source>
</evidence>
<reference evidence="2" key="1">
    <citation type="submission" date="2020-09" db="EMBL/GenBank/DDBJ databases">
        <title>Genome-Enabled Discovery of Anthraquinone Biosynthesis in Senna tora.</title>
        <authorList>
            <person name="Kang S.-H."/>
            <person name="Pandey R.P."/>
            <person name="Lee C.-M."/>
            <person name="Sim J.-S."/>
            <person name="Jeong J.-T."/>
            <person name="Choi B.-S."/>
            <person name="Jung M."/>
            <person name="Ginzburg D."/>
            <person name="Zhao K."/>
            <person name="Won S.Y."/>
            <person name="Oh T.-J."/>
            <person name="Yu Y."/>
            <person name="Kim N.-H."/>
            <person name="Lee O.R."/>
            <person name="Lee T.-H."/>
            <person name="Bashyal P."/>
            <person name="Kim T.-S."/>
            <person name="Lee W.-H."/>
            <person name="Kawkins C."/>
            <person name="Kim C.-K."/>
            <person name="Kim J.S."/>
            <person name="Ahn B.O."/>
            <person name="Rhee S.Y."/>
            <person name="Sohng J.K."/>
        </authorList>
    </citation>
    <scope>NUCLEOTIDE SEQUENCE</scope>
    <source>
        <tissue evidence="2">Leaf</tissue>
    </source>
</reference>
<dbReference type="PANTHER" id="PTHR33736">
    <property type="entry name" value="F-BOX PROTEIN-RELATED"/>
    <property type="match status" value="1"/>
</dbReference>
<accession>A0A834SKX8</accession>
<evidence type="ECO:0000256" key="1">
    <source>
        <dbReference type="SAM" id="Phobius"/>
    </source>
</evidence>
<evidence type="ECO:0000313" key="2">
    <source>
        <dbReference type="EMBL" id="KAF7805734.1"/>
    </source>
</evidence>
<dbReference type="AlphaFoldDB" id="A0A834SKX8"/>
<keyword evidence="1" id="KW-1133">Transmembrane helix</keyword>
<dbReference type="EMBL" id="JAAIUW010000012">
    <property type="protein sequence ID" value="KAF7805734.1"/>
    <property type="molecule type" value="Genomic_DNA"/>
</dbReference>
<dbReference type="OrthoDB" id="671172at2759"/>
<name>A0A834SKX8_9FABA</name>
<organism evidence="2 3">
    <name type="scientific">Senna tora</name>
    <dbReference type="NCBI Taxonomy" id="362788"/>
    <lineage>
        <taxon>Eukaryota</taxon>
        <taxon>Viridiplantae</taxon>
        <taxon>Streptophyta</taxon>
        <taxon>Embryophyta</taxon>
        <taxon>Tracheophyta</taxon>
        <taxon>Spermatophyta</taxon>
        <taxon>Magnoliopsida</taxon>
        <taxon>eudicotyledons</taxon>
        <taxon>Gunneridae</taxon>
        <taxon>Pentapetalae</taxon>
        <taxon>rosids</taxon>
        <taxon>fabids</taxon>
        <taxon>Fabales</taxon>
        <taxon>Fabaceae</taxon>
        <taxon>Caesalpinioideae</taxon>
        <taxon>Cassia clade</taxon>
        <taxon>Senna</taxon>
    </lineage>
</organism>
<keyword evidence="1" id="KW-0472">Membrane</keyword>
<proteinExistence type="predicted"/>
<gene>
    <name evidence="2" type="ORF">G2W53_037895</name>
</gene>
<comment type="caution">
    <text evidence="2">The sequence shown here is derived from an EMBL/GenBank/DDBJ whole genome shotgun (WGS) entry which is preliminary data.</text>
</comment>
<dbReference type="InterPro" id="IPR036047">
    <property type="entry name" value="F-box-like_dom_sf"/>
</dbReference>
<keyword evidence="1" id="KW-0812">Transmembrane</keyword>